<dbReference type="Proteomes" id="UP001150217">
    <property type="component" value="Unassembled WGS sequence"/>
</dbReference>
<dbReference type="EMBL" id="JANVFT010000073">
    <property type="protein sequence ID" value="KAJ4475858.1"/>
    <property type="molecule type" value="Genomic_DNA"/>
</dbReference>
<organism evidence="1 2">
    <name type="scientific">Lentinula lateritia</name>
    <dbReference type="NCBI Taxonomy" id="40482"/>
    <lineage>
        <taxon>Eukaryota</taxon>
        <taxon>Fungi</taxon>
        <taxon>Dikarya</taxon>
        <taxon>Basidiomycota</taxon>
        <taxon>Agaricomycotina</taxon>
        <taxon>Agaricomycetes</taxon>
        <taxon>Agaricomycetidae</taxon>
        <taxon>Agaricales</taxon>
        <taxon>Marasmiineae</taxon>
        <taxon>Omphalotaceae</taxon>
        <taxon>Lentinula</taxon>
    </lineage>
</organism>
<comment type="caution">
    <text evidence="1">The sequence shown here is derived from an EMBL/GenBank/DDBJ whole genome shotgun (WGS) entry which is preliminary data.</text>
</comment>
<gene>
    <name evidence="1" type="ORF">C8R41DRAFT_544261</name>
</gene>
<sequence length="130" mass="14468">MLIIVLTSPSLSSASSSFEICSALTVTSARLDASTALLQPTRTHTIIRYNYLIGTLNILHTYVRYPTPALINQSVSHSAASAARCYCAIRAIFKDEDAQDNKQIGRVETFQLLYWKGPVHCRPIDTTHQR</sequence>
<protein>
    <recommendedName>
        <fullName evidence="3">Secreted protein</fullName>
    </recommendedName>
</protein>
<reference evidence="1" key="1">
    <citation type="submission" date="2022-08" db="EMBL/GenBank/DDBJ databases">
        <title>A Global Phylogenomic Analysis of the Shiitake Genus Lentinula.</title>
        <authorList>
            <consortium name="DOE Joint Genome Institute"/>
            <person name="Sierra-Patev S."/>
            <person name="Min B."/>
            <person name="Naranjo-Ortiz M."/>
            <person name="Looney B."/>
            <person name="Konkel Z."/>
            <person name="Slot J.C."/>
            <person name="Sakamoto Y."/>
            <person name="Steenwyk J.L."/>
            <person name="Rokas A."/>
            <person name="Carro J."/>
            <person name="Camarero S."/>
            <person name="Ferreira P."/>
            <person name="Molpeceres G."/>
            <person name="Ruiz-Duenas F.J."/>
            <person name="Serrano A."/>
            <person name="Henrissat B."/>
            <person name="Drula E."/>
            <person name="Hughes K.W."/>
            <person name="Mata J.L."/>
            <person name="Ishikawa N.K."/>
            <person name="Vargas-Isla R."/>
            <person name="Ushijima S."/>
            <person name="Smith C.A."/>
            <person name="Ahrendt S."/>
            <person name="Andreopoulos W."/>
            <person name="He G."/>
            <person name="Labutti K."/>
            <person name="Lipzen A."/>
            <person name="Ng V."/>
            <person name="Riley R."/>
            <person name="Sandor L."/>
            <person name="Barry K."/>
            <person name="Martinez A.T."/>
            <person name="Xiao Y."/>
            <person name="Gibbons J.G."/>
            <person name="Terashima K."/>
            <person name="Grigoriev I.V."/>
            <person name="Hibbett D.S."/>
        </authorList>
    </citation>
    <scope>NUCLEOTIDE SEQUENCE</scope>
    <source>
        <strain evidence="1">RHP3577 ss4</strain>
    </source>
</reference>
<name>A0ABQ8V6D5_9AGAR</name>
<accession>A0ABQ8V6D5</accession>
<evidence type="ECO:0000313" key="1">
    <source>
        <dbReference type="EMBL" id="KAJ4475858.1"/>
    </source>
</evidence>
<proteinExistence type="predicted"/>
<evidence type="ECO:0000313" key="2">
    <source>
        <dbReference type="Proteomes" id="UP001150217"/>
    </source>
</evidence>
<evidence type="ECO:0008006" key="3">
    <source>
        <dbReference type="Google" id="ProtNLM"/>
    </source>
</evidence>
<keyword evidence="2" id="KW-1185">Reference proteome</keyword>